<dbReference type="EMBL" id="JPGN01000001">
    <property type="protein sequence ID" value="KFI21000.1"/>
    <property type="molecule type" value="Genomic_DNA"/>
</dbReference>
<keyword evidence="1" id="KW-0472">Membrane</keyword>
<dbReference type="AlphaFoldDB" id="A0A0E2ZB38"/>
<feature type="non-terminal residue" evidence="3">
    <location>
        <position position="159"/>
    </location>
</feature>
<comment type="caution">
    <text evidence="3">The sequence shown here is derived from an EMBL/GenBank/DDBJ whole genome shotgun (WGS) entry which is preliminary data.</text>
</comment>
<evidence type="ECO:0000256" key="1">
    <source>
        <dbReference type="SAM" id="Phobius"/>
    </source>
</evidence>
<dbReference type="SUPFAM" id="SSF52821">
    <property type="entry name" value="Rhodanese/Cell cycle control phosphatase"/>
    <property type="match status" value="1"/>
</dbReference>
<evidence type="ECO:0000313" key="4">
    <source>
        <dbReference type="Proteomes" id="UP000028839"/>
    </source>
</evidence>
<dbReference type="InterPro" id="IPR001763">
    <property type="entry name" value="Rhodanese-like_dom"/>
</dbReference>
<evidence type="ECO:0000259" key="2">
    <source>
        <dbReference type="PROSITE" id="PS50206"/>
    </source>
</evidence>
<dbReference type="Gene3D" id="3.40.250.10">
    <property type="entry name" value="Rhodanese-like domain"/>
    <property type="match status" value="1"/>
</dbReference>
<protein>
    <submittedName>
        <fullName evidence="3">Sulfurtransferase</fullName>
    </submittedName>
</protein>
<dbReference type="Proteomes" id="UP000028839">
    <property type="component" value="Unassembled WGS sequence"/>
</dbReference>
<dbReference type="PANTHER" id="PTHR43031">
    <property type="entry name" value="FAD-DEPENDENT OXIDOREDUCTASE"/>
    <property type="match status" value="1"/>
</dbReference>
<reference evidence="3 4" key="1">
    <citation type="submission" date="2014-07" db="EMBL/GenBank/DDBJ databases">
        <title>Comparative analysis of Nitrosococcus oceani genome inventories of strains from Pacific and Atlantic gyres.</title>
        <authorList>
            <person name="Lim C.K."/>
            <person name="Wang L."/>
            <person name="Sayavedra-Soto L.A."/>
            <person name="Klotz M.G."/>
        </authorList>
    </citation>
    <scope>NUCLEOTIDE SEQUENCE [LARGE SCALE GENOMIC DNA]</scope>
    <source>
        <strain evidence="3 4">C-27</strain>
    </source>
</reference>
<keyword evidence="3" id="KW-0808">Transferase</keyword>
<proteinExistence type="predicted"/>
<feature type="domain" description="Rhodanese" evidence="2">
    <location>
        <begin position="52"/>
        <end position="142"/>
    </location>
</feature>
<dbReference type="GO" id="GO:0016740">
    <property type="term" value="F:transferase activity"/>
    <property type="evidence" value="ECO:0007669"/>
    <property type="project" value="UniProtKB-KW"/>
</dbReference>
<evidence type="ECO:0000313" key="3">
    <source>
        <dbReference type="EMBL" id="KFI21000.1"/>
    </source>
</evidence>
<organism evidence="3 4">
    <name type="scientific">Nitrosococcus oceani C-27</name>
    <dbReference type="NCBI Taxonomy" id="314279"/>
    <lineage>
        <taxon>Bacteria</taxon>
        <taxon>Pseudomonadati</taxon>
        <taxon>Pseudomonadota</taxon>
        <taxon>Gammaproteobacteria</taxon>
        <taxon>Chromatiales</taxon>
        <taxon>Chromatiaceae</taxon>
        <taxon>Nitrosococcus</taxon>
    </lineage>
</organism>
<dbReference type="CDD" id="cd00158">
    <property type="entry name" value="RHOD"/>
    <property type="match status" value="1"/>
</dbReference>
<keyword evidence="1" id="KW-1133">Transmembrane helix</keyword>
<dbReference type="InterPro" id="IPR050229">
    <property type="entry name" value="GlpE_sulfurtransferase"/>
</dbReference>
<dbReference type="InterPro" id="IPR036873">
    <property type="entry name" value="Rhodanese-like_dom_sf"/>
</dbReference>
<accession>A0A0E2ZB38</accession>
<feature type="transmembrane region" description="Helical" evidence="1">
    <location>
        <begin position="14"/>
        <end position="33"/>
    </location>
</feature>
<dbReference type="HOGENOM" id="CLU_089574_1_5_6"/>
<sequence>MDTTRLFEFLTNHWTLSLLLVVILLALVIDPLLRRLRGIRMASAVEITRLINQENAQVVDIREEKEFEKEHILDSLNVPFSKFFKRLDGLGDFKGRPLVVIWGMGQRALYVAGKLSRQGHKTIYVLHGGIEAWKQANMPLFSGSTKIKAKAQTEAPAQT</sequence>
<gene>
    <name evidence="3" type="ORF">IB75_00085</name>
</gene>
<keyword evidence="1" id="KW-0812">Transmembrane</keyword>
<name>A0A0E2ZB38_9GAMM</name>
<dbReference type="Pfam" id="PF00581">
    <property type="entry name" value="Rhodanese"/>
    <property type="match status" value="1"/>
</dbReference>
<dbReference type="PROSITE" id="PS50206">
    <property type="entry name" value="RHODANESE_3"/>
    <property type="match status" value="1"/>
</dbReference>
<dbReference type="PANTHER" id="PTHR43031:SF18">
    <property type="entry name" value="RHODANESE-RELATED SULFURTRANSFERASES"/>
    <property type="match status" value="1"/>
</dbReference>
<dbReference type="SMART" id="SM00450">
    <property type="entry name" value="RHOD"/>
    <property type="match status" value="1"/>
</dbReference>